<dbReference type="InterPro" id="IPR002213">
    <property type="entry name" value="UDP_glucos_trans"/>
</dbReference>
<name>A0ABT3SLE4_9MYCO</name>
<dbReference type="Gene3D" id="3.40.50.2000">
    <property type="entry name" value="Glycogen Phosphorylase B"/>
    <property type="match status" value="2"/>
</dbReference>
<feature type="domain" description="Glycosyltransferase family 28 N-terminal" evidence="1">
    <location>
        <begin position="3"/>
        <end position="50"/>
    </location>
</feature>
<evidence type="ECO:0000313" key="3">
    <source>
        <dbReference type="EMBL" id="MCX2940340.1"/>
    </source>
</evidence>
<evidence type="ECO:0000259" key="1">
    <source>
        <dbReference type="Pfam" id="PF03033"/>
    </source>
</evidence>
<dbReference type="RefSeq" id="WP_266000179.1">
    <property type="nucleotide sequence ID" value="NZ_JAPJDN010000037.1"/>
</dbReference>
<evidence type="ECO:0000313" key="4">
    <source>
        <dbReference type="Proteomes" id="UP001300745"/>
    </source>
</evidence>
<dbReference type="Proteomes" id="UP001300745">
    <property type="component" value="Unassembled WGS sequence"/>
</dbReference>
<dbReference type="PANTHER" id="PTHR48050">
    <property type="entry name" value="STEROL 3-BETA-GLUCOSYLTRANSFERASE"/>
    <property type="match status" value="1"/>
</dbReference>
<accession>A0ABT3SLE4</accession>
<dbReference type="SUPFAM" id="SSF53756">
    <property type="entry name" value="UDP-Glycosyltransferase/glycogen phosphorylase"/>
    <property type="match status" value="1"/>
</dbReference>
<organism evidence="3 4">
    <name type="scientific">Mycobacterium pinniadriaticum</name>
    <dbReference type="NCBI Taxonomy" id="2994102"/>
    <lineage>
        <taxon>Bacteria</taxon>
        <taxon>Bacillati</taxon>
        <taxon>Actinomycetota</taxon>
        <taxon>Actinomycetes</taxon>
        <taxon>Mycobacteriales</taxon>
        <taxon>Mycobacteriaceae</taxon>
        <taxon>Mycobacterium</taxon>
    </lineage>
</organism>
<protein>
    <submittedName>
        <fullName evidence="3">Glycosyltransferase</fullName>
    </submittedName>
</protein>
<dbReference type="EMBL" id="JAPJDO010000037">
    <property type="protein sequence ID" value="MCX2940340.1"/>
    <property type="molecule type" value="Genomic_DNA"/>
</dbReference>
<dbReference type="InterPro" id="IPR004276">
    <property type="entry name" value="GlycoTrans_28_N"/>
</dbReference>
<keyword evidence="4" id="KW-1185">Reference proteome</keyword>
<dbReference type="InterPro" id="IPR050426">
    <property type="entry name" value="Glycosyltransferase_28"/>
</dbReference>
<dbReference type="PANTHER" id="PTHR48050:SF13">
    <property type="entry name" value="STEROL 3-BETA-GLUCOSYLTRANSFERASE UGT80A2"/>
    <property type="match status" value="1"/>
</dbReference>
<gene>
    <name evidence="3" type="ORF">ORI27_26955</name>
</gene>
<comment type="caution">
    <text evidence="3">The sequence shown here is derived from an EMBL/GenBank/DDBJ whole genome shotgun (WGS) entry which is preliminary data.</text>
</comment>
<dbReference type="Pfam" id="PF03033">
    <property type="entry name" value="Glyco_transf_28"/>
    <property type="match status" value="1"/>
</dbReference>
<proteinExistence type="predicted"/>
<reference evidence="3 4" key="1">
    <citation type="submission" date="2022-11" db="EMBL/GenBank/DDBJ databases">
        <title>Mycobacterium sp. nov.</title>
        <authorList>
            <person name="Papic B."/>
            <person name="Spicic S."/>
            <person name="Duvnjak S."/>
        </authorList>
    </citation>
    <scope>NUCLEOTIDE SEQUENCE [LARGE SCALE GENOMIC DNA]</scope>
    <source>
        <strain evidence="3 4">CVI_P4</strain>
    </source>
</reference>
<dbReference type="InterPro" id="IPR010610">
    <property type="entry name" value="EryCIII-like_C"/>
</dbReference>
<dbReference type="CDD" id="cd03784">
    <property type="entry name" value="GT1_Gtf-like"/>
    <property type="match status" value="1"/>
</dbReference>
<evidence type="ECO:0000259" key="2">
    <source>
        <dbReference type="Pfam" id="PF06722"/>
    </source>
</evidence>
<dbReference type="Pfam" id="PF06722">
    <property type="entry name" value="EryCIII-like_C"/>
    <property type="match status" value="1"/>
</dbReference>
<sequence length="429" mass="46193">MKFVLANWGTRGEVEPFAAIGRELVRRGHEVHLVVAPEMVGFASSAGPEAVAYGPTLQAVDDAHHEFFTLLFRKPWKLRELNRLLGEFAAPIDQCREAAGKTLMSLADGADLLLTGMNYEGVAANVAEFCGTALATLQIFPLRANGRLVPHLPVRLGRAAMTGFEWLTWRGHKPADDAQRRYLGLPKATGHWTERIAARGAMEIQAYDSACWPGLAEEWATGNAQWPPQRPFVGSLTMELSANQDDEIASWIAAGTPPIFFSFGSMPVDSAADTIAMIAGACAKLGQRALVGAGWTDYSGVPHYSHVKIVGPMNYAKVFPACRAVVHHGGSGTTNAGLRAGRPTLILWMLPDQACWGAQLKKLKVGTGRRYVATTEKTLAKDLHTILAPEYLVRAGELAAQMIKPADSVAAAADLVENFASSHAQSDVS</sequence>
<feature type="domain" description="Erythromycin biosynthesis protein CIII-like C-terminal" evidence="2">
    <location>
        <begin position="306"/>
        <end position="403"/>
    </location>
</feature>